<organism evidence="7 8">
    <name type="scientific">Latimeria chalumnae</name>
    <name type="common">Coelacanth</name>
    <dbReference type="NCBI Taxonomy" id="7897"/>
    <lineage>
        <taxon>Eukaryota</taxon>
        <taxon>Metazoa</taxon>
        <taxon>Chordata</taxon>
        <taxon>Craniata</taxon>
        <taxon>Vertebrata</taxon>
        <taxon>Euteleostomi</taxon>
        <taxon>Coelacanthiformes</taxon>
        <taxon>Coelacanthidae</taxon>
        <taxon>Latimeria</taxon>
    </lineage>
</organism>
<dbReference type="GeneTree" id="ENSGT00530000064035"/>
<dbReference type="InParanoid" id="H3BBK0"/>
<dbReference type="AlphaFoldDB" id="H3BBK0"/>
<dbReference type="InterPro" id="IPR025903">
    <property type="entry name" value="Phostensin/Taperin_N_dom"/>
</dbReference>
<feature type="domain" description="Phostensin/Taperin N-terminal" evidence="6">
    <location>
        <begin position="95"/>
        <end position="146"/>
    </location>
</feature>
<dbReference type="eggNOG" id="ENOG502RHCM">
    <property type="taxonomic scope" value="Eukaryota"/>
</dbReference>
<evidence type="ECO:0000256" key="4">
    <source>
        <dbReference type="ARBA" id="ARBA00023203"/>
    </source>
</evidence>
<dbReference type="PANTHER" id="PTHR21685:SF1">
    <property type="entry name" value="TAPERIN"/>
    <property type="match status" value="1"/>
</dbReference>
<protein>
    <submittedName>
        <fullName evidence="7">Uncharacterized protein</fullName>
    </submittedName>
</protein>
<evidence type="ECO:0000313" key="7">
    <source>
        <dbReference type="Ensembl" id="ENSLACP00000019271.1"/>
    </source>
</evidence>
<dbReference type="GO" id="GO:0005737">
    <property type="term" value="C:cytoplasm"/>
    <property type="evidence" value="ECO:0007669"/>
    <property type="project" value="UniProtKB-SubCell"/>
</dbReference>
<keyword evidence="2" id="KW-0963">Cytoplasm</keyword>
<reference evidence="8" key="1">
    <citation type="submission" date="2011-08" db="EMBL/GenBank/DDBJ databases">
        <title>The draft genome of Latimeria chalumnae.</title>
        <authorList>
            <person name="Di Palma F."/>
            <person name="Alfoldi J."/>
            <person name="Johnson J."/>
            <person name="Berlin A."/>
            <person name="Gnerre S."/>
            <person name="Jaffe D."/>
            <person name="MacCallum I."/>
            <person name="Young S."/>
            <person name="Walker B.J."/>
            <person name="Lander E."/>
            <person name="Lindblad-Toh K."/>
        </authorList>
    </citation>
    <scope>NUCLEOTIDE SEQUENCE [LARGE SCALE GENOMIC DNA]</scope>
    <source>
        <strain evidence="8">Wild caught</strain>
    </source>
</reference>
<dbReference type="HOGENOM" id="CLU_023685_1_0_1"/>
<dbReference type="Ensembl" id="ENSLACT00000019405.1">
    <property type="protein sequence ID" value="ENSLACP00000019271.1"/>
    <property type="gene ID" value="ENSLACG00000016953.1"/>
</dbReference>
<dbReference type="InterPro" id="IPR026671">
    <property type="entry name" value="PPP1R18/Tprn"/>
</dbReference>
<dbReference type="Pfam" id="PF13916">
    <property type="entry name" value="Phostensin_N"/>
    <property type="match status" value="2"/>
</dbReference>
<dbReference type="Pfam" id="PF13914">
    <property type="entry name" value="Phostensin"/>
    <property type="match status" value="1"/>
</dbReference>
<keyword evidence="8" id="KW-1185">Reference proteome</keyword>
<dbReference type="EMBL" id="AFYH01057163">
    <property type="status" value="NOT_ANNOTATED_CDS"/>
    <property type="molecule type" value="Genomic_DNA"/>
</dbReference>
<name>H3BBK0_LATCH</name>
<evidence type="ECO:0000256" key="2">
    <source>
        <dbReference type="ARBA" id="ARBA00022490"/>
    </source>
</evidence>
<dbReference type="InterPro" id="IPR025907">
    <property type="entry name" value="Phostensin/Taperin_PP1-bd_dom"/>
</dbReference>
<reference evidence="7" key="3">
    <citation type="submission" date="2025-09" db="UniProtKB">
        <authorList>
            <consortium name="Ensembl"/>
        </authorList>
    </citation>
    <scope>IDENTIFICATION</scope>
</reference>
<evidence type="ECO:0000259" key="6">
    <source>
        <dbReference type="Pfam" id="PF13916"/>
    </source>
</evidence>
<proteinExistence type="predicted"/>
<dbReference type="EMBL" id="AFYH01057165">
    <property type="status" value="NOT_ANNOTATED_CDS"/>
    <property type="molecule type" value="Genomic_DNA"/>
</dbReference>
<comment type="subcellular location">
    <subcellularLocation>
        <location evidence="1">Cytoplasm</location>
    </subcellularLocation>
</comment>
<dbReference type="EMBL" id="AFYH01057164">
    <property type="status" value="NOT_ANNOTATED_CDS"/>
    <property type="molecule type" value="Genomic_DNA"/>
</dbReference>
<dbReference type="GO" id="GO:0019902">
    <property type="term" value="F:phosphatase binding"/>
    <property type="evidence" value="ECO:0007669"/>
    <property type="project" value="InterPro"/>
</dbReference>
<sequence>MPAWKSEILERRRAKVANPGMDSFLSINASTITRAPEKNSEAFGTRDHMKTFCKAEQPNISAVGNSEELLLRNIPSCHTCRKDTLNQKNFYQHCKEESLVLQESIRPIKENHFIKLEKERRRQLKREALLARKPIQQLLEVCSNIPGVRTVRAENIIIIESDSSPDQKSLTNARNRGNAYNSVDDLLSERGSSVTEIRASEVVIYEPVIGKSEKNLSNFYAEKNGQLNGIDCWGHYGRVSKLLQKFDQNYTKPLRSKAPENLLVGRDHSHYRERKSKPYFVPKFPVTDTSPFMVYQKMNLMPKIIKEETKAVIIGRKSPVNMTDGGREQMPSSNISSIELLKGHKTSLLKPGEDFKKAYKPPFKIPRQSVTSFPKALKPTSILPDTLKLNPKKNAAARVAPPPLKGVSASASQTDSLKVINPVVASISNTDTARTKMQSKISFAGVPKQKHNPSLQPSDPPVCKTTSEHHLLKATSEEETRKNMENAPPHAFLFSMGTEQECKSPWSYPSSEKSPFFECNKLLKAEEKNPSVGFTSINDEDSEVEEKLPVTNIDDMVNLETMKIHSSILQHTVGNTFTVLPKAKQITSEKRSSGVQVTSVDRTTKKLEPSYTKLGTLPKMQYPTVDDIEVVGGYLSLDKSCLSKTGFTRKKMKISFNEESLCTTFEYPSESSMLRAEEEEEVVEAAAALESEDEIFLFPVPNLKYTFCSLPSSPLQMGTQSRVLYSLKQTVAFTEWWEQKRDENVSERDLSLQDGPETVERTLLTPADYGTSAGFSSEPALYF</sequence>
<keyword evidence="3" id="KW-0597">Phosphoprotein</keyword>
<evidence type="ECO:0000313" key="8">
    <source>
        <dbReference type="Proteomes" id="UP000008672"/>
    </source>
</evidence>
<dbReference type="Proteomes" id="UP000008672">
    <property type="component" value="Unassembled WGS sequence"/>
</dbReference>
<evidence type="ECO:0000259" key="5">
    <source>
        <dbReference type="Pfam" id="PF13914"/>
    </source>
</evidence>
<dbReference type="PANTHER" id="PTHR21685">
    <property type="entry name" value="TON-B BOX DOMAIN"/>
    <property type="match status" value="1"/>
</dbReference>
<feature type="domain" description="Phostensin/Taperin N-terminal" evidence="6">
    <location>
        <begin position="1"/>
        <end position="22"/>
    </location>
</feature>
<keyword evidence="4" id="KW-0009">Actin-binding</keyword>
<evidence type="ECO:0000256" key="1">
    <source>
        <dbReference type="ARBA" id="ARBA00004496"/>
    </source>
</evidence>
<accession>H3BBK0</accession>
<evidence type="ECO:0000256" key="3">
    <source>
        <dbReference type="ARBA" id="ARBA00022553"/>
    </source>
</evidence>
<dbReference type="GO" id="GO:0003779">
    <property type="term" value="F:actin binding"/>
    <property type="evidence" value="ECO:0007669"/>
    <property type="project" value="UniProtKB-KW"/>
</dbReference>
<reference evidence="7" key="2">
    <citation type="submission" date="2025-08" db="UniProtKB">
        <authorList>
            <consortium name="Ensembl"/>
        </authorList>
    </citation>
    <scope>IDENTIFICATION</scope>
</reference>
<feature type="domain" description="Phostensin/Taperin PP1-binding" evidence="5">
    <location>
        <begin position="545"/>
        <end position="674"/>
    </location>
</feature>